<protein>
    <submittedName>
        <fullName evidence="2">Uncharacterized protein</fullName>
    </submittedName>
</protein>
<comment type="caution">
    <text evidence="2">The sequence shown here is derived from an EMBL/GenBank/DDBJ whole genome shotgun (WGS) entry which is preliminary data.</text>
</comment>
<name>A0A8H5NMY8_9HYPO</name>
<feature type="compositionally biased region" description="Polar residues" evidence="1">
    <location>
        <begin position="90"/>
        <end position="101"/>
    </location>
</feature>
<evidence type="ECO:0000313" key="3">
    <source>
        <dbReference type="Proteomes" id="UP000544095"/>
    </source>
</evidence>
<proteinExistence type="predicted"/>
<feature type="compositionally biased region" description="Polar residues" evidence="1">
    <location>
        <begin position="73"/>
        <end position="83"/>
    </location>
</feature>
<dbReference type="AlphaFoldDB" id="A0A8H5NMY8"/>
<dbReference type="EMBL" id="JAAOAR010000913">
    <property type="protein sequence ID" value="KAF5572496.1"/>
    <property type="molecule type" value="Genomic_DNA"/>
</dbReference>
<reference evidence="2 3" key="1">
    <citation type="submission" date="2020-05" db="EMBL/GenBank/DDBJ databases">
        <title>Identification and distribution of gene clusters putatively required for synthesis of sphingolipid metabolism inhibitors in phylogenetically diverse species of the filamentous fungus Fusarium.</title>
        <authorList>
            <person name="Kim H.-S."/>
            <person name="Busman M."/>
            <person name="Brown D.W."/>
            <person name="Divon H."/>
            <person name="Uhlig S."/>
            <person name="Proctor R.H."/>
        </authorList>
    </citation>
    <scope>NUCLEOTIDE SEQUENCE [LARGE SCALE GENOMIC DNA]</scope>
    <source>
        <strain evidence="2 3">NRRL 25211</strain>
    </source>
</reference>
<accession>A0A8H5NMY8</accession>
<gene>
    <name evidence="2" type="ORF">FPANT_13036</name>
</gene>
<sequence length="181" mass="20991">MNAISQVNNNEIAAVIILSAGHNYIRPQAKQRSSLRFKFFLNFNSSSRNFPPIFQSYLSFKCPLSFRPLPRRSSPTKTPQNKTPSHHPQTRSLSPKSSPINPIQHPIISEDDQTVGFVEEMTGGATTKKTEHSPQQHYLDLFYTYWDAYGGHDKATYFDWYHVFRILRSRRKASRRVEFLV</sequence>
<keyword evidence="3" id="KW-1185">Reference proteome</keyword>
<evidence type="ECO:0000256" key="1">
    <source>
        <dbReference type="SAM" id="MobiDB-lite"/>
    </source>
</evidence>
<evidence type="ECO:0000313" key="2">
    <source>
        <dbReference type="EMBL" id="KAF5572496.1"/>
    </source>
</evidence>
<feature type="region of interest" description="Disordered" evidence="1">
    <location>
        <begin position="69"/>
        <end position="102"/>
    </location>
</feature>
<dbReference type="Proteomes" id="UP000544095">
    <property type="component" value="Unassembled WGS sequence"/>
</dbReference>
<organism evidence="2 3">
    <name type="scientific">Fusarium pseudoanthophilum</name>
    <dbReference type="NCBI Taxonomy" id="48495"/>
    <lineage>
        <taxon>Eukaryota</taxon>
        <taxon>Fungi</taxon>
        <taxon>Dikarya</taxon>
        <taxon>Ascomycota</taxon>
        <taxon>Pezizomycotina</taxon>
        <taxon>Sordariomycetes</taxon>
        <taxon>Hypocreomycetidae</taxon>
        <taxon>Hypocreales</taxon>
        <taxon>Nectriaceae</taxon>
        <taxon>Fusarium</taxon>
        <taxon>Fusarium fujikuroi species complex</taxon>
    </lineage>
</organism>